<proteinExistence type="inferred from homology"/>
<comment type="similarity">
    <text evidence="2">Belongs to the FAD-binding oxidoreductase/transferase type 4 family.</text>
</comment>
<comment type="caution">
    <text evidence="9">The sequence shown here is derived from an EMBL/GenBank/DDBJ whole genome shotgun (WGS) entry which is preliminary data.</text>
</comment>
<evidence type="ECO:0000256" key="1">
    <source>
        <dbReference type="ARBA" id="ARBA00001974"/>
    </source>
</evidence>
<evidence type="ECO:0000313" key="10">
    <source>
        <dbReference type="Proteomes" id="UP000056209"/>
    </source>
</evidence>
<dbReference type="Gene3D" id="3.30.465.10">
    <property type="match status" value="1"/>
</dbReference>
<dbReference type="RefSeq" id="WP_058977827.1">
    <property type="nucleotide sequence ID" value="NZ_BCMS01000001.1"/>
</dbReference>
<gene>
    <name evidence="9" type="ORF">DEIGR_102628</name>
</gene>
<evidence type="ECO:0000259" key="8">
    <source>
        <dbReference type="PROSITE" id="PS51387"/>
    </source>
</evidence>
<dbReference type="SUPFAM" id="SSF56176">
    <property type="entry name" value="FAD-binding/transporter-associated domain-like"/>
    <property type="match status" value="1"/>
</dbReference>
<dbReference type="InterPro" id="IPR036318">
    <property type="entry name" value="FAD-bd_PCMH-like_sf"/>
</dbReference>
<dbReference type="Pfam" id="PF02913">
    <property type="entry name" value="FAD-oxidase_C"/>
    <property type="match status" value="1"/>
</dbReference>
<dbReference type="Pfam" id="PF01565">
    <property type="entry name" value="FAD_binding_4"/>
    <property type="match status" value="1"/>
</dbReference>
<dbReference type="InterPro" id="IPR016164">
    <property type="entry name" value="FAD-linked_Oxase-like_C"/>
</dbReference>
<reference evidence="10" key="1">
    <citation type="submission" date="2015-11" db="EMBL/GenBank/DDBJ databases">
        <title>Draft Genome Sequence of the Radioresistant Bacterium Deinococcus grandis, Isolated from Freshwater Fish in Japan.</title>
        <authorList>
            <person name="Satoh K."/>
            <person name="Onodera T."/>
            <person name="Omoso K."/>
            <person name="Takeda-Yano K."/>
            <person name="Katayama T."/>
            <person name="Oono Y."/>
            <person name="Narumi I."/>
        </authorList>
    </citation>
    <scope>NUCLEOTIDE SEQUENCE [LARGE SCALE GENOMIC DNA]</scope>
    <source>
        <strain evidence="10">ATCC 43672</strain>
    </source>
</reference>
<dbReference type="Gene3D" id="3.30.43.10">
    <property type="entry name" value="Uridine Diphospho-n-acetylenolpyruvylglucosamine Reductase, domain 2"/>
    <property type="match status" value="1"/>
</dbReference>
<evidence type="ECO:0000256" key="7">
    <source>
        <dbReference type="ARBA" id="ARBA00038897"/>
    </source>
</evidence>
<dbReference type="Gene3D" id="1.10.45.10">
    <property type="entry name" value="Vanillyl-alcohol Oxidase, Chain A, domain 4"/>
    <property type="match status" value="1"/>
</dbReference>
<dbReference type="InterPro" id="IPR004113">
    <property type="entry name" value="FAD-bd_oxidored_4_C"/>
</dbReference>
<evidence type="ECO:0000256" key="5">
    <source>
        <dbReference type="ARBA" id="ARBA00022946"/>
    </source>
</evidence>
<dbReference type="InterPro" id="IPR006094">
    <property type="entry name" value="Oxid_FAD_bind_N"/>
</dbReference>
<dbReference type="PROSITE" id="PS51387">
    <property type="entry name" value="FAD_PCMH"/>
    <property type="match status" value="1"/>
</dbReference>
<protein>
    <recommendedName>
        <fullName evidence="7">D-lactate dehydrogenase (cytochrome)</fullName>
        <ecNumber evidence="7">1.1.2.4</ecNumber>
    </recommendedName>
</protein>
<dbReference type="GO" id="GO:1903457">
    <property type="term" value="P:lactate catabolic process"/>
    <property type="evidence" value="ECO:0007669"/>
    <property type="project" value="TreeGrafter"/>
</dbReference>
<dbReference type="InterPro" id="IPR016167">
    <property type="entry name" value="FAD-bd_PCMH_sub1"/>
</dbReference>
<evidence type="ECO:0000256" key="3">
    <source>
        <dbReference type="ARBA" id="ARBA00022630"/>
    </source>
</evidence>
<feature type="domain" description="FAD-binding PCMH-type" evidence="8">
    <location>
        <begin position="39"/>
        <end position="217"/>
    </location>
</feature>
<dbReference type="FunFam" id="3.30.465.10:FF:000016">
    <property type="entry name" value="probable D-lactate dehydrogenase, mitochondrial"/>
    <property type="match status" value="1"/>
</dbReference>
<dbReference type="FunFam" id="1.10.45.10:FF:000001">
    <property type="entry name" value="D-lactate dehydrogenase mitochondrial"/>
    <property type="match status" value="1"/>
</dbReference>
<keyword evidence="10" id="KW-1185">Reference proteome</keyword>
<keyword evidence="3" id="KW-0285">Flavoprotein</keyword>
<evidence type="ECO:0000256" key="6">
    <source>
        <dbReference type="ARBA" id="ARBA00023002"/>
    </source>
</evidence>
<dbReference type="InterPro" id="IPR016169">
    <property type="entry name" value="FAD-bd_PCMH_sub2"/>
</dbReference>
<dbReference type="Proteomes" id="UP000056209">
    <property type="component" value="Unassembled WGS sequence"/>
</dbReference>
<keyword evidence="5" id="KW-0809">Transit peptide</keyword>
<name>A0A100HKV5_9DEIO</name>
<dbReference type="GO" id="GO:0071949">
    <property type="term" value="F:FAD binding"/>
    <property type="evidence" value="ECO:0007669"/>
    <property type="project" value="InterPro"/>
</dbReference>
<dbReference type="EC" id="1.1.2.4" evidence="7"/>
<comment type="cofactor">
    <cofactor evidence="1">
        <name>FAD</name>
        <dbReference type="ChEBI" id="CHEBI:57692"/>
    </cofactor>
</comment>
<dbReference type="FunFam" id="3.30.70.2740:FF:000001">
    <property type="entry name" value="D-lactate dehydrogenase mitochondrial"/>
    <property type="match status" value="1"/>
</dbReference>
<accession>A0A100HKV5</accession>
<evidence type="ECO:0000256" key="4">
    <source>
        <dbReference type="ARBA" id="ARBA00022827"/>
    </source>
</evidence>
<evidence type="ECO:0000256" key="2">
    <source>
        <dbReference type="ARBA" id="ARBA00008000"/>
    </source>
</evidence>
<sequence>MTAAELGGAALGAFRARFGEALSTADAALDAHGRDESGLEVVRAGAVLFARTEADVVDALALAREFRVPVVPFAAGSSLEGQLIPPPGALSLDLSGMTRVLDVRPGAFQATVEPGVTYPQLNRAVRAHGLFFPVDPGAEATLGGMASTNASGTAAVRYGTTRENVLALRVALMDGRVLSLGSRARKSSAGYDLRHLFLGAEGTLGVITELTVRLWPLPTARLALRCAFPDVGSAARAATAVMGAAAQPERLELMDARGLRAVNRHLGLTEPEVPTLWIELAGASAGALEDVRALCEELCRDAGALDVRVARQPEDLEALWRARHHAFYALKALYPGEAFLSTDLCVPLDALPDILTFTEDGLRAEGLDASVLGHVGDGNFHVLFHAPRGSGDWARIDALYARLVERTLALGGTCSGEHGVGLHKRRFLRAQHGDAVELMREVKTLLDPLNLLNPGKVLPDPA</sequence>
<dbReference type="InterPro" id="IPR016171">
    <property type="entry name" value="Vanillyl_alc_oxidase_C-sub2"/>
</dbReference>
<keyword evidence="4" id="KW-0274">FAD</keyword>
<dbReference type="Gene3D" id="3.30.70.2740">
    <property type="match status" value="1"/>
</dbReference>
<dbReference type="PANTHER" id="PTHR11748">
    <property type="entry name" value="D-LACTATE DEHYDROGENASE"/>
    <property type="match status" value="1"/>
</dbReference>
<dbReference type="AlphaFoldDB" id="A0A100HKV5"/>
<evidence type="ECO:0000313" key="9">
    <source>
        <dbReference type="EMBL" id="GAQ22601.1"/>
    </source>
</evidence>
<dbReference type="PANTHER" id="PTHR11748:SF111">
    <property type="entry name" value="D-LACTATE DEHYDROGENASE, MITOCHONDRIAL-RELATED"/>
    <property type="match status" value="1"/>
</dbReference>
<organism evidence="9 10">
    <name type="scientific">Deinococcus grandis</name>
    <dbReference type="NCBI Taxonomy" id="57498"/>
    <lineage>
        <taxon>Bacteria</taxon>
        <taxon>Thermotogati</taxon>
        <taxon>Deinococcota</taxon>
        <taxon>Deinococci</taxon>
        <taxon>Deinococcales</taxon>
        <taxon>Deinococcaceae</taxon>
        <taxon>Deinococcus</taxon>
    </lineage>
</organism>
<dbReference type="GO" id="GO:0004458">
    <property type="term" value="F:D-lactate dehydrogenase (cytochrome) activity"/>
    <property type="evidence" value="ECO:0007669"/>
    <property type="project" value="UniProtKB-EC"/>
</dbReference>
<dbReference type="Gene3D" id="3.30.70.2190">
    <property type="match status" value="1"/>
</dbReference>
<dbReference type="GO" id="GO:0008720">
    <property type="term" value="F:D-lactate dehydrogenase (NAD+) activity"/>
    <property type="evidence" value="ECO:0007669"/>
    <property type="project" value="TreeGrafter"/>
</dbReference>
<dbReference type="SUPFAM" id="SSF55103">
    <property type="entry name" value="FAD-linked oxidases, C-terminal domain"/>
    <property type="match status" value="1"/>
</dbReference>
<dbReference type="EMBL" id="BCMS01000001">
    <property type="protein sequence ID" value="GAQ22601.1"/>
    <property type="molecule type" value="Genomic_DNA"/>
</dbReference>
<keyword evidence="6" id="KW-0560">Oxidoreductase</keyword>
<dbReference type="InterPro" id="IPR016166">
    <property type="entry name" value="FAD-bd_PCMH"/>
</dbReference>